<keyword evidence="1 2" id="KW-0597">Phosphoprotein</keyword>
<dbReference type="Proteomes" id="UP001501490">
    <property type="component" value="Unassembled WGS sequence"/>
</dbReference>
<dbReference type="Gene3D" id="3.40.50.2300">
    <property type="match status" value="1"/>
</dbReference>
<dbReference type="EMBL" id="BAABAB010000010">
    <property type="protein sequence ID" value="GAA3615077.1"/>
    <property type="molecule type" value="Genomic_DNA"/>
</dbReference>
<protein>
    <submittedName>
        <fullName evidence="4">Response regulator</fullName>
    </submittedName>
</protein>
<sequence>MLDMTERRVLVVDDDDHIREVATLALEVVGGWQVISTNSGADAAELARAERPDAVLLDVMMPGVDGPSTVARLREDPMTAEIPVILLTAKNLSVDRRDFSRLALAGMIPKPFDPMTLAGQVAQMLGWVDS</sequence>
<keyword evidence="5" id="KW-1185">Reference proteome</keyword>
<dbReference type="CDD" id="cd17552">
    <property type="entry name" value="REC_RR468-like"/>
    <property type="match status" value="1"/>
</dbReference>
<evidence type="ECO:0000313" key="5">
    <source>
        <dbReference type="Proteomes" id="UP001501490"/>
    </source>
</evidence>
<dbReference type="InterPro" id="IPR050595">
    <property type="entry name" value="Bact_response_regulator"/>
</dbReference>
<name>A0ABP6ZSD7_9ACTN</name>
<dbReference type="SMART" id="SM00448">
    <property type="entry name" value="REC"/>
    <property type="match status" value="1"/>
</dbReference>
<gene>
    <name evidence="4" type="ORF">GCM10022236_16270</name>
</gene>
<reference evidence="5" key="1">
    <citation type="journal article" date="2019" name="Int. J. Syst. Evol. Microbiol.">
        <title>The Global Catalogue of Microorganisms (GCM) 10K type strain sequencing project: providing services to taxonomists for standard genome sequencing and annotation.</title>
        <authorList>
            <consortium name="The Broad Institute Genomics Platform"/>
            <consortium name="The Broad Institute Genome Sequencing Center for Infectious Disease"/>
            <person name="Wu L."/>
            <person name="Ma J."/>
        </authorList>
    </citation>
    <scope>NUCLEOTIDE SEQUENCE [LARGE SCALE GENOMIC DNA]</scope>
    <source>
        <strain evidence="5">JCM 16929</strain>
    </source>
</reference>
<feature type="domain" description="Response regulatory" evidence="3">
    <location>
        <begin position="8"/>
        <end position="125"/>
    </location>
</feature>
<dbReference type="SUPFAM" id="SSF52172">
    <property type="entry name" value="CheY-like"/>
    <property type="match status" value="1"/>
</dbReference>
<dbReference type="PANTHER" id="PTHR44591">
    <property type="entry name" value="STRESS RESPONSE REGULATOR PROTEIN 1"/>
    <property type="match status" value="1"/>
</dbReference>
<proteinExistence type="predicted"/>
<feature type="modified residue" description="4-aspartylphosphate" evidence="2">
    <location>
        <position position="58"/>
    </location>
</feature>
<dbReference type="InterPro" id="IPR001789">
    <property type="entry name" value="Sig_transdc_resp-reg_receiver"/>
</dbReference>
<dbReference type="Pfam" id="PF00072">
    <property type="entry name" value="Response_reg"/>
    <property type="match status" value="1"/>
</dbReference>
<evidence type="ECO:0000256" key="1">
    <source>
        <dbReference type="ARBA" id="ARBA00022553"/>
    </source>
</evidence>
<evidence type="ECO:0000313" key="4">
    <source>
        <dbReference type="EMBL" id="GAA3615077.1"/>
    </source>
</evidence>
<dbReference type="PANTHER" id="PTHR44591:SF22">
    <property type="entry name" value="CHEY SUBFAMILY"/>
    <property type="match status" value="1"/>
</dbReference>
<comment type="caution">
    <text evidence="4">The sequence shown here is derived from an EMBL/GenBank/DDBJ whole genome shotgun (WGS) entry which is preliminary data.</text>
</comment>
<dbReference type="PROSITE" id="PS50110">
    <property type="entry name" value="RESPONSE_REGULATORY"/>
    <property type="match status" value="1"/>
</dbReference>
<evidence type="ECO:0000256" key="2">
    <source>
        <dbReference type="PROSITE-ProRule" id="PRU00169"/>
    </source>
</evidence>
<organism evidence="4 5">
    <name type="scientific">Microlunatus ginsengisoli</name>
    <dbReference type="NCBI Taxonomy" id="363863"/>
    <lineage>
        <taxon>Bacteria</taxon>
        <taxon>Bacillati</taxon>
        <taxon>Actinomycetota</taxon>
        <taxon>Actinomycetes</taxon>
        <taxon>Propionibacteriales</taxon>
        <taxon>Propionibacteriaceae</taxon>
        <taxon>Microlunatus</taxon>
    </lineage>
</organism>
<accession>A0ABP6ZSD7</accession>
<dbReference type="InterPro" id="IPR011006">
    <property type="entry name" value="CheY-like_superfamily"/>
</dbReference>
<evidence type="ECO:0000259" key="3">
    <source>
        <dbReference type="PROSITE" id="PS50110"/>
    </source>
</evidence>